<sequence length="153" mass="16712">MRSVAILLVPGILALVAGCGEQRGPTVYVLDGQQTVELKATASPMKVPPGGQVVLHVERRTTGQWKKISRSELTPGQCWVYRPPVEVEPEVAHSVQWEVVPENAVEFHSEYQLDQSRVATVRASGKVSLTPLDKVKCEEDRVVAGNTIEIDAS</sequence>
<organism evidence="1 2">
    <name type="scientific">Steroidobacter agaridevorans</name>
    <dbReference type="NCBI Taxonomy" id="2695856"/>
    <lineage>
        <taxon>Bacteria</taxon>
        <taxon>Pseudomonadati</taxon>
        <taxon>Pseudomonadota</taxon>
        <taxon>Gammaproteobacteria</taxon>
        <taxon>Steroidobacterales</taxon>
        <taxon>Steroidobacteraceae</taxon>
        <taxon>Steroidobacter</taxon>
    </lineage>
</organism>
<proteinExistence type="predicted"/>
<evidence type="ECO:0008006" key="3">
    <source>
        <dbReference type="Google" id="ProtNLM"/>
    </source>
</evidence>
<protein>
    <recommendedName>
        <fullName evidence="3">Lipoprotein</fullName>
    </recommendedName>
</protein>
<gene>
    <name evidence="1" type="ORF">GCM10011487_18900</name>
</gene>
<dbReference type="EMBL" id="BLJN01000002">
    <property type="protein sequence ID" value="GFE79890.1"/>
    <property type="molecule type" value="Genomic_DNA"/>
</dbReference>
<comment type="caution">
    <text evidence="1">The sequence shown here is derived from an EMBL/GenBank/DDBJ whole genome shotgun (WGS) entry which is preliminary data.</text>
</comment>
<dbReference type="PROSITE" id="PS51257">
    <property type="entry name" value="PROKAR_LIPOPROTEIN"/>
    <property type="match status" value="1"/>
</dbReference>
<evidence type="ECO:0000313" key="2">
    <source>
        <dbReference type="Proteomes" id="UP000445000"/>
    </source>
</evidence>
<accession>A0A829Y9Q1</accession>
<reference evidence="2" key="1">
    <citation type="submission" date="2020-01" db="EMBL/GenBank/DDBJ databases">
        <title>'Steroidobacter agaridevorans' sp. nov., agar-degrading bacteria isolated from rhizosphere soils.</title>
        <authorList>
            <person name="Ikenaga M."/>
            <person name="Kataoka M."/>
            <person name="Murouchi A."/>
            <person name="Katsuragi S."/>
            <person name="Sakai M."/>
        </authorList>
    </citation>
    <scope>NUCLEOTIDE SEQUENCE [LARGE SCALE GENOMIC DNA]</scope>
    <source>
        <strain evidence="2">YU21-B</strain>
    </source>
</reference>
<dbReference type="AlphaFoldDB" id="A0A829Y9Q1"/>
<keyword evidence="2" id="KW-1185">Reference proteome</keyword>
<evidence type="ECO:0000313" key="1">
    <source>
        <dbReference type="EMBL" id="GFE79890.1"/>
    </source>
</evidence>
<dbReference type="RefSeq" id="WP_161811645.1">
    <property type="nucleotide sequence ID" value="NZ_BLJN01000002.1"/>
</dbReference>
<name>A0A829Y9Q1_9GAMM</name>
<dbReference type="Proteomes" id="UP000445000">
    <property type="component" value="Unassembled WGS sequence"/>
</dbReference>